<dbReference type="SMART" id="SM00091">
    <property type="entry name" value="PAS"/>
    <property type="match status" value="3"/>
</dbReference>
<dbReference type="Pfam" id="PF08448">
    <property type="entry name" value="PAS_4"/>
    <property type="match status" value="2"/>
</dbReference>
<dbReference type="PROSITE" id="PS50113">
    <property type="entry name" value="PAC"/>
    <property type="match status" value="1"/>
</dbReference>
<evidence type="ECO:0000313" key="4">
    <source>
        <dbReference type="EMBL" id="KUG21349.1"/>
    </source>
</evidence>
<evidence type="ECO:0000259" key="3">
    <source>
        <dbReference type="PROSITE" id="PS50113"/>
    </source>
</evidence>
<organism evidence="4">
    <name type="scientific">hydrocarbon metagenome</name>
    <dbReference type="NCBI Taxonomy" id="938273"/>
    <lineage>
        <taxon>unclassified sequences</taxon>
        <taxon>metagenomes</taxon>
        <taxon>ecological metagenomes</taxon>
    </lineage>
</organism>
<feature type="domain" description="PAS" evidence="2">
    <location>
        <begin position="248"/>
        <end position="292"/>
    </location>
</feature>
<dbReference type="InterPro" id="IPR000700">
    <property type="entry name" value="PAS-assoc_C"/>
</dbReference>
<feature type="compositionally biased region" description="Basic and acidic residues" evidence="1">
    <location>
        <begin position="30"/>
        <end position="41"/>
    </location>
</feature>
<dbReference type="SUPFAM" id="SSF55785">
    <property type="entry name" value="PYP-like sensor domain (PAS domain)"/>
    <property type="match status" value="4"/>
</dbReference>
<evidence type="ECO:0000256" key="1">
    <source>
        <dbReference type="SAM" id="MobiDB-lite"/>
    </source>
</evidence>
<dbReference type="CDD" id="cd00130">
    <property type="entry name" value="PAS"/>
    <property type="match status" value="2"/>
</dbReference>
<protein>
    <recommendedName>
        <fullName evidence="5">PAS domain S-box protein</fullName>
    </recommendedName>
</protein>
<dbReference type="NCBIfam" id="TIGR00229">
    <property type="entry name" value="sensory_box"/>
    <property type="match status" value="2"/>
</dbReference>
<feature type="domain" description="PAC" evidence="3">
    <location>
        <begin position="322"/>
        <end position="373"/>
    </location>
</feature>
<dbReference type="InterPro" id="IPR000014">
    <property type="entry name" value="PAS"/>
</dbReference>
<dbReference type="Pfam" id="PF13426">
    <property type="entry name" value="PAS_9"/>
    <property type="match status" value="1"/>
</dbReference>
<accession>A0A0W8FKA3</accession>
<evidence type="ECO:0000259" key="2">
    <source>
        <dbReference type="PROSITE" id="PS50112"/>
    </source>
</evidence>
<dbReference type="Gene3D" id="3.30.450.20">
    <property type="entry name" value="PAS domain"/>
    <property type="match status" value="4"/>
</dbReference>
<dbReference type="EMBL" id="LNQE01001070">
    <property type="protein sequence ID" value="KUG21349.1"/>
    <property type="molecule type" value="Genomic_DNA"/>
</dbReference>
<evidence type="ECO:0008006" key="5">
    <source>
        <dbReference type="Google" id="ProtNLM"/>
    </source>
</evidence>
<dbReference type="InterPro" id="IPR001610">
    <property type="entry name" value="PAC"/>
</dbReference>
<comment type="caution">
    <text evidence="4">The sequence shown here is derived from an EMBL/GenBank/DDBJ whole genome shotgun (WGS) entry which is preliminary data.</text>
</comment>
<gene>
    <name evidence="4" type="ORF">ASZ90_008898</name>
</gene>
<proteinExistence type="predicted"/>
<name>A0A0W8FKA3_9ZZZZ</name>
<dbReference type="PANTHER" id="PTHR44757:SF2">
    <property type="entry name" value="BIOFILM ARCHITECTURE MAINTENANCE PROTEIN MBAA"/>
    <property type="match status" value="1"/>
</dbReference>
<dbReference type="SMART" id="SM00086">
    <property type="entry name" value="PAC"/>
    <property type="match status" value="2"/>
</dbReference>
<reference evidence="4" key="1">
    <citation type="journal article" date="2015" name="Proc. Natl. Acad. Sci. U.S.A.">
        <title>Networks of energetic and metabolic interactions define dynamics in microbial communities.</title>
        <authorList>
            <person name="Embree M."/>
            <person name="Liu J.K."/>
            <person name="Al-Bassam M.M."/>
            <person name="Zengler K."/>
        </authorList>
    </citation>
    <scope>NUCLEOTIDE SEQUENCE</scope>
</reference>
<dbReference type="PROSITE" id="PS50112">
    <property type="entry name" value="PAS"/>
    <property type="match status" value="2"/>
</dbReference>
<dbReference type="InterPro" id="IPR013656">
    <property type="entry name" value="PAS_4"/>
</dbReference>
<sequence length="698" mass="77255">MHGVRASSPGLHRVPLRCGIMKTGRVSGAGRRERPGKDPHPQRPGCLAGGGTPGESPAGIRRRLFDLVEEAAERPAALEELAAGIDAICRQNDDLFARLQALEAEHPTAFDALTQQVFQYDRNGVIVKANLAARQALGDGIVGMDMHRLVQHAAMRRPDGRPVGKKELPVYRALQGETVTDLRLDITDCRGKTMNLLVSATPLVTGAVVTWQDVTALETAGKEQRHLLRRMREANADLLELSADLDRERQNLTEILSALPDLVTIIDGDGRLAYANPPAARAFGCEPDEIAGLAWQEIGLPAGVMKPYMETIRSIFVSGRQATGEIHPADLDGGHCYEFIASPLFGSDGRVTAVLSAFRDISDRKRMEEAMRESEEKYRLLFERMLEAVYLFEIVRDGDGNPVDYRCLDLNRQAEAAVGQPVPGLIGTSISAVFGEVKEPWEKFLSGVAASGEPGHAELSSPSLGQYLDVAAYCPQPDQIAVIANDISRRRRAEEALKASEEMFRTIAQRSFDIIATFDTRGRITYISPAVERSLGYRPEELEGATVQEYVLPSSLPELRRAHRAILGGEEIEGLEIEIRRRDGGIAVLENNASLIFSNGETVGIQCTARDITERVLLDGLKQQAYDRIEHNIEQFAILGDHIRHPLQVILARADLMDDPETAENIREQVRRINAQIRQLDEGWVESRKIREFLRRNE</sequence>
<feature type="region of interest" description="Disordered" evidence="1">
    <location>
        <begin position="22"/>
        <end position="58"/>
    </location>
</feature>
<dbReference type="AlphaFoldDB" id="A0A0W8FKA3"/>
<dbReference type="PANTHER" id="PTHR44757">
    <property type="entry name" value="DIGUANYLATE CYCLASE DGCP"/>
    <property type="match status" value="1"/>
</dbReference>
<dbReference type="InterPro" id="IPR052155">
    <property type="entry name" value="Biofilm_reg_signaling"/>
</dbReference>
<dbReference type="InterPro" id="IPR035965">
    <property type="entry name" value="PAS-like_dom_sf"/>
</dbReference>
<feature type="domain" description="PAS" evidence="2">
    <location>
        <begin position="500"/>
        <end position="570"/>
    </location>
</feature>